<dbReference type="SUPFAM" id="SSF55961">
    <property type="entry name" value="Bet v1-like"/>
    <property type="match status" value="2"/>
</dbReference>
<dbReference type="GO" id="GO:0008289">
    <property type="term" value="F:lipid binding"/>
    <property type="evidence" value="ECO:0007669"/>
    <property type="project" value="InterPro"/>
</dbReference>
<evidence type="ECO:0000313" key="14">
    <source>
        <dbReference type="EMBL" id="KAL0326669.1"/>
    </source>
</evidence>
<dbReference type="Pfam" id="PF00046">
    <property type="entry name" value="Homeodomain"/>
    <property type="match status" value="1"/>
</dbReference>
<evidence type="ECO:0000256" key="8">
    <source>
        <dbReference type="ARBA" id="ARBA00023242"/>
    </source>
</evidence>
<keyword evidence="7" id="KW-0804">Transcription</keyword>
<dbReference type="SMART" id="SM00389">
    <property type="entry name" value="HOX"/>
    <property type="match status" value="1"/>
</dbReference>
<dbReference type="SMART" id="SM00234">
    <property type="entry name" value="START"/>
    <property type="match status" value="1"/>
</dbReference>
<protein>
    <submittedName>
        <fullName evidence="14">Homeobox-leucine zipper protein HDG5</fullName>
    </submittedName>
</protein>
<organism evidence="14">
    <name type="scientific">Sesamum angustifolium</name>
    <dbReference type="NCBI Taxonomy" id="2727405"/>
    <lineage>
        <taxon>Eukaryota</taxon>
        <taxon>Viridiplantae</taxon>
        <taxon>Streptophyta</taxon>
        <taxon>Embryophyta</taxon>
        <taxon>Tracheophyta</taxon>
        <taxon>Spermatophyta</taxon>
        <taxon>Magnoliopsida</taxon>
        <taxon>eudicotyledons</taxon>
        <taxon>Gunneridae</taxon>
        <taxon>Pentapetalae</taxon>
        <taxon>asterids</taxon>
        <taxon>lamiids</taxon>
        <taxon>Lamiales</taxon>
        <taxon>Pedaliaceae</taxon>
        <taxon>Sesamum</taxon>
    </lineage>
</organism>
<keyword evidence="3" id="KW-0805">Transcription regulation</keyword>
<proteinExistence type="inferred from homology"/>
<dbReference type="GO" id="GO:0003677">
    <property type="term" value="F:DNA binding"/>
    <property type="evidence" value="ECO:0007669"/>
    <property type="project" value="UniProtKB-UniRule"/>
</dbReference>
<gene>
    <name evidence="14" type="ORF">Sangu_1744900</name>
</gene>
<dbReference type="AlphaFoldDB" id="A0AAW2M5B2"/>
<dbReference type="InterPro" id="IPR009057">
    <property type="entry name" value="Homeodomain-like_sf"/>
</dbReference>
<dbReference type="PROSITE" id="PS50071">
    <property type="entry name" value="HOMEOBOX_2"/>
    <property type="match status" value="1"/>
</dbReference>
<dbReference type="InterPro" id="IPR042160">
    <property type="entry name" value="HD-Zip_IV"/>
</dbReference>
<keyword evidence="5 9" id="KW-0238">DNA-binding</keyword>
<name>A0AAW2M5B2_9LAMI</name>
<keyword evidence="8 9" id="KW-0539">Nucleus</keyword>
<evidence type="ECO:0000259" key="12">
    <source>
        <dbReference type="PROSITE" id="PS50071"/>
    </source>
</evidence>
<evidence type="ECO:0000256" key="4">
    <source>
        <dbReference type="ARBA" id="ARBA00023054"/>
    </source>
</evidence>
<evidence type="ECO:0000259" key="13">
    <source>
        <dbReference type="PROSITE" id="PS50848"/>
    </source>
</evidence>
<dbReference type="InterPro" id="IPR001356">
    <property type="entry name" value="HD"/>
</dbReference>
<dbReference type="PANTHER" id="PTHR45654:SF11">
    <property type="entry name" value="HOMEOBOX-LEUCINE ZIPPER PROTEIN HDG5"/>
    <property type="match status" value="1"/>
</dbReference>
<comment type="similarity">
    <text evidence="2">Belongs to the HD-ZIP homeobox family. Class IV subfamily.</text>
</comment>
<evidence type="ECO:0000256" key="7">
    <source>
        <dbReference type="ARBA" id="ARBA00023163"/>
    </source>
</evidence>
<dbReference type="CDD" id="cd08875">
    <property type="entry name" value="START_ArGLABRA2_like"/>
    <property type="match status" value="1"/>
</dbReference>
<comment type="caution">
    <text evidence="14">The sequence shown here is derived from an EMBL/GenBank/DDBJ whole genome shotgun (WGS) entry which is preliminary data.</text>
</comment>
<dbReference type="PANTHER" id="PTHR45654">
    <property type="entry name" value="HOMEOBOX-LEUCINE ZIPPER PROTEIN MERISTEM L1"/>
    <property type="match status" value="1"/>
</dbReference>
<dbReference type="Pfam" id="PF25797">
    <property type="entry name" value="PDF2_C"/>
    <property type="match status" value="1"/>
</dbReference>
<evidence type="ECO:0000256" key="5">
    <source>
        <dbReference type="ARBA" id="ARBA00023125"/>
    </source>
</evidence>
<evidence type="ECO:0000256" key="1">
    <source>
        <dbReference type="ARBA" id="ARBA00004123"/>
    </source>
</evidence>
<reference evidence="14" key="2">
    <citation type="journal article" date="2024" name="Plant">
        <title>Genomic evolution and insights into agronomic trait innovations of Sesamum species.</title>
        <authorList>
            <person name="Miao H."/>
            <person name="Wang L."/>
            <person name="Qu L."/>
            <person name="Liu H."/>
            <person name="Sun Y."/>
            <person name="Le M."/>
            <person name="Wang Q."/>
            <person name="Wei S."/>
            <person name="Zheng Y."/>
            <person name="Lin W."/>
            <person name="Duan Y."/>
            <person name="Cao H."/>
            <person name="Xiong S."/>
            <person name="Wang X."/>
            <person name="Wei L."/>
            <person name="Li C."/>
            <person name="Ma Q."/>
            <person name="Ju M."/>
            <person name="Zhao R."/>
            <person name="Li G."/>
            <person name="Mu C."/>
            <person name="Tian Q."/>
            <person name="Mei H."/>
            <person name="Zhang T."/>
            <person name="Gao T."/>
            <person name="Zhang H."/>
        </authorList>
    </citation>
    <scope>NUCLEOTIDE SEQUENCE</scope>
    <source>
        <strain evidence="14">G01</strain>
    </source>
</reference>
<evidence type="ECO:0000256" key="2">
    <source>
        <dbReference type="ARBA" id="ARBA00006789"/>
    </source>
</evidence>
<evidence type="ECO:0000256" key="11">
    <source>
        <dbReference type="SAM" id="MobiDB-lite"/>
    </source>
</evidence>
<keyword evidence="4" id="KW-0175">Coiled coil</keyword>
<feature type="domain" description="Homeobox" evidence="12">
    <location>
        <begin position="128"/>
        <end position="188"/>
    </location>
</feature>
<comment type="subcellular location">
    <subcellularLocation>
        <location evidence="1 9 10">Nucleus</location>
    </subcellularLocation>
</comment>
<dbReference type="Pfam" id="PF01852">
    <property type="entry name" value="START"/>
    <property type="match status" value="1"/>
</dbReference>
<dbReference type="InterPro" id="IPR057993">
    <property type="entry name" value="HD-Zip_IV_C"/>
</dbReference>
<dbReference type="CDD" id="cd00086">
    <property type="entry name" value="homeodomain"/>
    <property type="match status" value="1"/>
</dbReference>
<dbReference type="InterPro" id="IPR017970">
    <property type="entry name" value="Homeobox_CS"/>
</dbReference>
<dbReference type="GO" id="GO:0000981">
    <property type="term" value="F:DNA-binding transcription factor activity, RNA polymerase II-specific"/>
    <property type="evidence" value="ECO:0007669"/>
    <property type="project" value="InterPro"/>
</dbReference>
<feature type="compositionally biased region" description="Polar residues" evidence="11">
    <location>
        <begin position="848"/>
        <end position="857"/>
    </location>
</feature>
<dbReference type="PROSITE" id="PS00027">
    <property type="entry name" value="HOMEOBOX_1"/>
    <property type="match status" value="1"/>
</dbReference>
<dbReference type="EMBL" id="JACGWK010000011">
    <property type="protein sequence ID" value="KAL0326669.1"/>
    <property type="molecule type" value="Genomic_DNA"/>
</dbReference>
<feature type="region of interest" description="Disordered" evidence="11">
    <location>
        <begin position="102"/>
        <end position="137"/>
    </location>
</feature>
<feature type="DNA-binding region" description="Homeobox" evidence="9">
    <location>
        <begin position="130"/>
        <end position="189"/>
    </location>
</feature>
<reference evidence="14" key="1">
    <citation type="submission" date="2020-06" db="EMBL/GenBank/DDBJ databases">
        <authorList>
            <person name="Li T."/>
            <person name="Hu X."/>
            <person name="Zhang T."/>
            <person name="Song X."/>
            <person name="Zhang H."/>
            <person name="Dai N."/>
            <person name="Sheng W."/>
            <person name="Hou X."/>
            <person name="Wei L."/>
        </authorList>
    </citation>
    <scope>NUCLEOTIDE SEQUENCE</scope>
    <source>
        <strain evidence="14">G01</strain>
        <tissue evidence="14">Leaf</tissue>
    </source>
</reference>
<sequence length="857" mass="95563">MLIITHKGLKRIRKLSVSIEANEEKQTLLREALERIKEGKDVWRLPSSVSHGREWYASDNALYSSSLQHPNSSFMPAINPFNIFSPIIPKEEITGMAKSKEELMESGSGSEHIEGFSGNEQEAEQQPQAKKKRYHRHTTRQIQEMEALFKECPHPDDKQRLKLSQELGLKPRQVKFWFQNRRTQMKAQQDRQDNVVLRAENESLKNENYRLQATLRNIVCPSCGGPAMLGEMGYDEQQLRIENARLKEELERMCCLVSQYTGRPMPGMGPPPLLPTSLDLDVSSYPRKFEQDHMTNCPPDHMIPLPFMPENSQFPGNALILEEEKPLALDLAMSSMDELVKMCHTAEPLWVPAADTGKQLLNLEEYARMFSWSANLKQHSPQFRTEATRHTAVVIMNSITLVDAFLDANKWMELFPCIISRAKTLQVVHSEVSGHANGSLHLMYAEVQVLSPLVPTREAHFLRYCQHNAEEGTWAIVDFPLDGLHNDYPPSFAYYKRRPSGCIIQDMPNGYSRVTWVEHAEVEDGPIHQVFSSLVNSGAAFGAQRWLAVLQRQCERLASLMARNISDLGVIPSPEARKSLMNLAQRMTRTFSLNISTSYGQSWTALSDCADDTVRITTRKVTEPGQPNGLILSAVSTTWLPYQHNQVFDFLRDERRRAQLEVLSNGNSLHEVAHIANGSHPGNCISLLRINVASNSSQSVELVLQESCSDDSGSIVVYTTIDVDAIQMAMNGEDPSCIPLLPLGFVIVPMGQIVNNDSSIADSKQASENGTHLPDSGCLLTVGLQVLASTIPSAKLNLSSVTAINHHMCNTVQQINAVLGNISGNNFSENVDVLGSNIDPEPALPAENNPTDPSATS</sequence>
<accession>A0AAW2M5B2</accession>
<dbReference type="SUPFAM" id="SSF46689">
    <property type="entry name" value="Homeodomain-like"/>
    <property type="match status" value="1"/>
</dbReference>
<evidence type="ECO:0000256" key="6">
    <source>
        <dbReference type="ARBA" id="ARBA00023155"/>
    </source>
</evidence>
<dbReference type="Gene3D" id="1.10.10.60">
    <property type="entry name" value="Homeodomain-like"/>
    <property type="match status" value="1"/>
</dbReference>
<dbReference type="PROSITE" id="PS50848">
    <property type="entry name" value="START"/>
    <property type="match status" value="1"/>
</dbReference>
<keyword evidence="6 9" id="KW-0371">Homeobox</keyword>
<dbReference type="InterPro" id="IPR002913">
    <property type="entry name" value="START_lipid-bd_dom"/>
</dbReference>
<evidence type="ECO:0000256" key="10">
    <source>
        <dbReference type="RuleBase" id="RU000682"/>
    </source>
</evidence>
<evidence type="ECO:0000256" key="3">
    <source>
        <dbReference type="ARBA" id="ARBA00023015"/>
    </source>
</evidence>
<feature type="region of interest" description="Disordered" evidence="11">
    <location>
        <begin position="834"/>
        <end position="857"/>
    </location>
</feature>
<feature type="domain" description="START" evidence="13">
    <location>
        <begin position="321"/>
        <end position="559"/>
    </location>
</feature>
<dbReference type="FunFam" id="1.10.10.60:FF:000229">
    <property type="entry name" value="Homeobox-leucine zipper protein HDG1"/>
    <property type="match status" value="1"/>
</dbReference>
<evidence type="ECO:0000256" key="9">
    <source>
        <dbReference type="PROSITE-ProRule" id="PRU00108"/>
    </source>
</evidence>
<dbReference type="GO" id="GO:0005634">
    <property type="term" value="C:nucleus"/>
    <property type="evidence" value="ECO:0007669"/>
    <property type="project" value="UniProtKB-SubCell"/>
</dbReference>